<evidence type="ECO:0000313" key="7">
    <source>
        <dbReference type="EMBL" id="GGY86019.1"/>
    </source>
</evidence>
<evidence type="ECO:0000313" key="8">
    <source>
        <dbReference type="Proteomes" id="UP000619761"/>
    </source>
</evidence>
<dbReference type="PROSITE" id="PS51007">
    <property type="entry name" value="CYTC"/>
    <property type="match status" value="1"/>
</dbReference>
<evidence type="ECO:0000259" key="6">
    <source>
        <dbReference type="PROSITE" id="PS51007"/>
    </source>
</evidence>
<dbReference type="RefSeq" id="WP_189420780.1">
    <property type="nucleotide sequence ID" value="NZ_BMYZ01000004.1"/>
</dbReference>
<evidence type="ECO:0000256" key="3">
    <source>
        <dbReference type="ARBA" id="ARBA00023004"/>
    </source>
</evidence>
<dbReference type="InterPro" id="IPR036909">
    <property type="entry name" value="Cyt_c-like_dom_sf"/>
</dbReference>
<feature type="chain" id="PRO_5047007226" description="Cytochrome c domain-containing protein" evidence="5">
    <location>
        <begin position="22"/>
        <end position="265"/>
    </location>
</feature>
<dbReference type="PROSITE" id="PS51257">
    <property type="entry name" value="PROKAR_LIPOPROTEIN"/>
    <property type="match status" value="1"/>
</dbReference>
<name>A0ABQ3BAJ3_9GAMM</name>
<keyword evidence="5" id="KW-0732">Signal</keyword>
<keyword evidence="8" id="KW-1185">Reference proteome</keyword>
<sequence>MKNIFTLPMAAFILASCGVGSGEGLNDQGLPIKSNDNPNTTNPEATLTHIQETIFGAICARCHTGAAAPRGLRLDSEENSYAFLVSRAADEKPELLRVNPGKPDESYMVKKIQGDDDIVGGQMPLGGPYLSKEQITLVRDWIANGAPRTGTGGNTKVSQQKSRVSDADHFIADIHFSRALQADAFLQNSVQVSLINNSGELMDTKNFSITFAEQNLHLDVDLAAQEAVAVDVRITNTNVLDSEGKALDGDNDGIEGGDYHHVYPL</sequence>
<keyword evidence="1 4" id="KW-0349">Heme</keyword>
<feature type="domain" description="Cytochrome c" evidence="6">
    <location>
        <begin position="46"/>
        <end position="146"/>
    </location>
</feature>
<keyword evidence="2 4" id="KW-0479">Metal-binding</keyword>
<dbReference type="EMBL" id="BMYZ01000004">
    <property type="protein sequence ID" value="GGY86019.1"/>
    <property type="molecule type" value="Genomic_DNA"/>
</dbReference>
<evidence type="ECO:0000256" key="5">
    <source>
        <dbReference type="SAM" id="SignalP"/>
    </source>
</evidence>
<organism evidence="7 8">
    <name type="scientific">Cellvibrio zantedeschiae</name>
    <dbReference type="NCBI Taxonomy" id="1237077"/>
    <lineage>
        <taxon>Bacteria</taxon>
        <taxon>Pseudomonadati</taxon>
        <taxon>Pseudomonadota</taxon>
        <taxon>Gammaproteobacteria</taxon>
        <taxon>Cellvibrionales</taxon>
        <taxon>Cellvibrionaceae</taxon>
        <taxon>Cellvibrio</taxon>
    </lineage>
</organism>
<comment type="caution">
    <text evidence="7">The sequence shown here is derived from an EMBL/GenBank/DDBJ whole genome shotgun (WGS) entry which is preliminary data.</text>
</comment>
<evidence type="ECO:0000256" key="2">
    <source>
        <dbReference type="ARBA" id="ARBA00022723"/>
    </source>
</evidence>
<protein>
    <recommendedName>
        <fullName evidence="6">Cytochrome c domain-containing protein</fullName>
    </recommendedName>
</protein>
<reference evidence="8" key="1">
    <citation type="journal article" date="2019" name="Int. J. Syst. Evol. Microbiol.">
        <title>The Global Catalogue of Microorganisms (GCM) 10K type strain sequencing project: providing services to taxonomists for standard genome sequencing and annotation.</title>
        <authorList>
            <consortium name="The Broad Institute Genomics Platform"/>
            <consortium name="The Broad Institute Genome Sequencing Center for Infectious Disease"/>
            <person name="Wu L."/>
            <person name="Ma J."/>
        </authorList>
    </citation>
    <scope>NUCLEOTIDE SEQUENCE [LARGE SCALE GENOMIC DNA]</scope>
    <source>
        <strain evidence="8">KCTC 32239</strain>
    </source>
</reference>
<dbReference type="Proteomes" id="UP000619761">
    <property type="component" value="Unassembled WGS sequence"/>
</dbReference>
<keyword evidence="3 4" id="KW-0408">Iron</keyword>
<feature type="signal peptide" evidence="5">
    <location>
        <begin position="1"/>
        <end position="21"/>
    </location>
</feature>
<accession>A0ABQ3BAJ3</accession>
<evidence type="ECO:0000256" key="1">
    <source>
        <dbReference type="ARBA" id="ARBA00022617"/>
    </source>
</evidence>
<dbReference type="InterPro" id="IPR009056">
    <property type="entry name" value="Cyt_c-like_dom"/>
</dbReference>
<dbReference type="SUPFAM" id="SSF46626">
    <property type="entry name" value="Cytochrome c"/>
    <property type="match status" value="1"/>
</dbReference>
<evidence type="ECO:0000256" key="4">
    <source>
        <dbReference type="PROSITE-ProRule" id="PRU00433"/>
    </source>
</evidence>
<gene>
    <name evidence="7" type="ORF">GCM10011613_33790</name>
</gene>
<proteinExistence type="predicted"/>